<dbReference type="SMART" id="SM00283">
    <property type="entry name" value="MA"/>
    <property type="match status" value="1"/>
</dbReference>
<gene>
    <name evidence="10" type="ORF">AUCHE_22_00070</name>
</gene>
<evidence type="ECO:0000313" key="10">
    <source>
        <dbReference type="EMBL" id="GAB79237.1"/>
    </source>
</evidence>
<feature type="transmembrane region" description="Helical" evidence="7">
    <location>
        <begin position="216"/>
        <end position="244"/>
    </location>
</feature>
<feature type="transmembrane region" description="Helical" evidence="7">
    <location>
        <begin position="30"/>
        <end position="52"/>
    </location>
</feature>
<feature type="region of interest" description="Disordered" evidence="6">
    <location>
        <begin position="1"/>
        <end position="21"/>
    </location>
</feature>
<evidence type="ECO:0000256" key="2">
    <source>
        <dbReference type="ARBA" id="ARBA00022989"/>
    </source>
</evidence>
<comment type="caution">
    <text evidence="10">The sequence shown here is derived from an EMBL/GenBank/DDBJ whole genome shotgun (WGS) entry which is preliminary data.</text>
</comment>
<dbReference type="PROSITE" id="PS50885">
    <property type="entry name" value="HAMP"/>
    <property type="match status" value="1"/>
</dbReference>
<keyword evidence="2 7" id="KW-1133">Transmembrane helix</keyword>
<evidence type="ECO:0000256" key="6">
    <source>
        <dbReference type="SAM" id="MobiDB-lite"/>
    </source>
</evidence>
<dbReference type="InterPro" id="IPR003660">
    <property type="entry name" value="HAMP_dom"/>
</dbReference>
<dbReference type="Pfam" id="PF00015">
    <property type="entry name" value="MCPsignal"/>
    <property type="match status" value="1"/>
</dbReference>
<dbReference type="PANTHER" id="PTHR32089:SF112">
    <property type="entry name" value="LYSOZYME-LIKE PROTEIN-RELATED"/>
    <property type="match status" value="1"/>
</dbReference>
<dbReference type="Pfam" id="PF00672">
    <property type="entry name" value="HAMP"/>
    <property type="match status" value="1"/>
</dbReference>
<evidence type="ECO:0000259" key="8">
    <source>
        <dbReference type="PROSITE" id="PS50111"/>
    </source>
</evidence>
<comment type="similarity">
    <text evidence="4">Belongs to the methyl-accepting chemotaxis (MCP) protein family.</text>
</comment>
<dbReference type="GO" id="GO:0007165">
    <property type="term" value="P:signal transduction"/>
    <property type="evidence" value="ECO:0007669"/>
    <property type="project" value="UniProtKB-KW"/>
</dbReference>
<evidence type="ECO:0000259" key="9">
    <source>
        <dbReference type="PROSITE" id="PS50885"/>
    </source>
</evidence>
<dbReference type="Pfam" id="PF12729">
    <property type="entry name" value="4HB_MCP_1"/>
    <property type="match status" value="1"/>
</dbReference>
<evidence type="ECO:0000256" key="7">
    <source>
        <dbReference type="SAM" id="Phobius"/>
    </source>
</evidence>
<dbReference type="GO" id="GO:0016020">
    <property type="term" value="C:membrane"/>
    <property type="evidence" value="ECO:0007669"/>
    <property type="project" value="InterPro"/>
</dbReference>
<proteinExistence type="inferred from homology"/>
<dbReference type="Gene3D" id="1.10.287.950">
    <property type="entry name" value="Methyl-accepting chemotaxis protein"/>
    <property type="match status" value="1"/>
</dbReference>
<keyword evidence="11" id="KW-1185">Reference proteome</keyword>
<evidence type="ECO:0000313" key="11">
    <source>
        <dbReference type="Proteomes" id="UP000008495"/>
    </source>
</evidence>
<dbReference type="OrthoDB" id="1115140at2"/>
<dbReference type="STRING" id="100225.SAMN05421595_2545"/>
<evidence type="ECO:0000256" key="5">
    <source>
        <dbReference type="PROSITE-ProRule" id="PRU00284"/>
    </source>
</evidence>
<evidence type="ECO:0000256" key="4">
    <source>
        <dbReference type="ARBA" id="ARBA00029447"/>
    </source>
</evidence>
<feature type="domain" description="HAMP" evidence="9">
    <location>
        <begin position="238"/>
        <end position="290"/>
    </location>
</feature>
<sequence>MYQSSVPEETQVGGRGPSSHGRRVGLRTKILSIGLTGVIVAAALTILSMWSLNSIASTTSELENSYETRALVVRVDQLVSELNGQQNAYVLNIPAQGAAAVEPNNESRKAYLDAMTGLNERLNSLPTMVRSEDGLKQVTEIQTQAKAFSANDDKIVALAKANGANSFKEASELATTGSAQSMKPLSDATANLNTLAKKRVEDSRASLASARNMATYLSLGMVLIAGIVLVFLSLRVSGAILAAVRKVLQSVQAMDAGDLRVSADVESVDEIGDMARALDQSRESMRNVLRRVGEASSTVAAASEELTATAGQMRASATLSSERAGAAAGSASDVSTNVQTVAAGTEEMTASIREISKNTTDAAGVAASAVQVADRTNATVAKLGDSSVEIGNVVKVITTIAEQTNLLALNATIEAARAGEAGKGFAVVANEVKDLAQETAKATEDISHRVEQIQIDTEAAVAAISEISSIIAQINDTQSTIASAVEEQTATTNEMSRNVSDAAAGAGQIAGYVDEVSQAAADTNGAVEDTSAAAQELASRSHELQSLIGRFQY</sequence>
<dbReference type="AlphaFoldDB" id="K6WBN0"/>
<dbReference type="PANTHER" id="PTHR32089">
    <property type="entry name" value="METHYL-ACCEPTING CHEMOTAXIS PROTEIN MCPB"/>
    <property type="match status" value="1"/>
</dbReference>
<dbReference type="SUPFAM" id="SSF58104">
    <property type="entry name" value="Methyl-accepting chemotaxis protein (MCP) signaling domain"/>
    <property type="match status" value="1"/>
</dbReference>
<name>K6WBN0_9MICO</name>
<organism evidence="10 11">
    <name type="scientific">Austwickia chelonae NBRC 105200</name>
    <dbReference type="NCBI Taxonomy" id="1184607"/>
    <lineage>
        <taxon>Bacteria</taxon>
        <taxon>Bacillati</taxon>
        <taxon>Actinomycetota</taxon>
        <taxon>Actinomycetes</taxon>
        <taxon>Micrococcales</taxon>
        <taxon>Dermatophilaceae</taxon>
        <taxon>Austwickia</taxon>
    </lineage>
</organism>
<evidence type="ECO:0000256" key="3">
    <source>
        <dbReference type="ARBA" id="ARBA00023224"/>
    </source>
</evidence>
<feature type="domain" description="Methyl-accepting transducer" evidence="8">
    <location>
        <begin position="295"/>
        <end position="538"/>
    </location>
</feature>
<protein>
    <submittedName>
        <fullName evidence="10">Putative methyl-accepting chemotaxis protein</fullName>
    </submittedName>
</protein>
<dbReference type="EMBL" id="BAGZ01000022">
    <property type="protein sequence ID" value="GAB79237.1"/>
    <property type="molecule type" value="Genomic_DNA"/>
</dbReference>
<dbReference type="InterPro" id="IPR004089">
    <property type="entry name" value="MCPsignal_dom"/>
</dbReference>
<dbReference type="eggNOG" id="COG0840">
    <property type="taxonomic scope" value="Bacteria"/>
</dbReference>
<accession>K6WBN0</accession>
<dbReference type="RefSeq" id="WP_006503994.1">
    <property type="nucleotide sequence ID" value="NZ_BAGZ01000022.1"/>
</dbReference>
<dbReference type="PROSITE" id="PS50111">
    <property type="entry name" value="CHEMOTAXIS_TRANSDUC_2"/>
    <property type="match status" value="1"/>
</dbReference>
<keyword evidence="1 7" id="KW-0812">Transmembrane</keyword>
<keyword evidence="3 5" id="KW-0807">Transducer</keyword>
<evidence type="ECO:0000256" key="1">
    <source>
        <dbReference type="ARBA" id="ARBA00022692"/>
    </source>
</evidence>
<keyword evidence="7" id="KW-0472">Membrane</keyword>
<dbReference type="CDD" id="cd06225">
    <property type="entry name" value="HAMP"/>
    <property type="match status" value="1"/>
</dbReference>
<dbReference type="Proteomes" id="UP000008495">
    <property type="component" value="Unassembled WGS sequence"/>
</dbReference>
<dbReference type="InterPro" id="IPR024478">
    <property type="entry name" value="HlyB_4HB_MCP"/>
</dbReference>
<dbReference type="SMART" id="SM00304">
    <property type="entry name" value="HAMP"/>
    <property type="match status" value="1"/>
</dbReference>
<reference evidence="10 11" key="1">
    <citation type="submission" date="2012-08" db="EMBL/GenBank/DDBJ databases">
        <title>Whole genome shotgun sequence of Austwickia chelonae NBRC 105200.</title>
        <authorList>
            <person name="Yoshida I."/>
            <person name="Hosoyama A."/>
            <person name="Tsuchikane K."/>
            <person name="Katsumata H."/>
            <person name="Ando Y."/>
            <person name="Ohji S."/>
            <person name="Hamada M."/>
            <person name="Tamura T."/>
            <person name="Yamazoe A."/>
            <person name="Yamazaki S."/>
            <person name="Fujita N."/>
        </authorList>
    </citation>
    <scope>NUCLEOTIDE SEQUENCE [LARGE SCALE GENOMIC DNA]</scope>
    <source>
        <strain evidence="10 11">NBRC 105200</strain>
    </source>
</reference>